<protein>
    <submittedName>
        <fullName evidence="2">Uncharacterized protein</fullName>
    </submittedName>
</protein>
<comment type="caution">
    <text evidence="2">The sequence shown here is derived from an EMBL/GenBank/DDBJ whole genome shotgun (WGS) entry which is preliminary data.</text>
</comment>
<reference evidence="2 3" key="1">
    <citation type="submission" date="2021-03" db="EMBL/GenBank/DDBJ databases">
        <title>Genomic Encyclopedia of Type Strains, Phase IV (KMG-IV): sequencing the most valuable type-strain genomes for metagenomic binning, comparative biology and taxonomic classification.</title>
        <authorList>
            <person name="Goeker M."/>
        </authorList>
    </citation>
    <scope>NUCLEOTIDE SEQUENCE [LARGE SCALE GENOMIC DNA]</scope>
    <source>
        <strain evidence="2 3">DSM 28783</strain>
    </source>
</reference>
<feature type="transmembrane region" description="Helical" evidence="1">
    <location>
        <begin position="25"/>
        <end position="45"/>
    </location>
</feature>
<organism evidence="2 3">
    <name type="scientific">Clostridium algifaecis</name>
    <dbReference type="NCBI Taxonomy" id="1472040"/>
    <lineage>
        <taxon>Bacteria</taxon>
        <taxon>Bacillati</taxon>
        <taxon>Bacillota</taxon>
        <taxon>Clostridia</taxon>
        <taxon>Eubacteriales</taxon>
        <taxon>Clostridiaceae</taxon>
        <taxon>Clostridium</taxon>
    </lineage>
</organism>
<evidence type="ECO:0000256" key="1">
    <source>
        <dbReference type="SAM" id="Phobius"/>
    </source>
</evidence>
<evidence type="ECO:0000313" key="2">
    <source>
        <dbReference type="EMBL" id="MBP2031462.1"/>
    </source>
</evidence>
<keyword evidence="3" id="KW-1185">Reference proteome</keyword>
<gene>
    <name evidence="2" type="ORF">J2Z42_000127</name>
</gene>
<dbReference type="EMBL" id="JAGGLM010000001">
    <property type="protein sequence ID" value="MBP2031462.1"/>
    <property type="molecule type" value="Genomic_DNA"/>
</dbReference>
<dbReference type="RefSeq" id="WP_209700428.1">
    <property type="nucleotide sequence ID" value="NZ_JAGGLM010000001.1"/>
</dbReference>
<evidence type="ECO:0000313" key="3">
    <source>
        <dbReference type="Proteomes" id="UP001519307"/>
    </source>
</evidence>
<dbReference type="Proteomes" id="UP001519307">
    <property type="component" value="Unassembled WGS sequence"/>
</dbReference>
<keyword evidence="1" id="KW-1133">Transmembrane helix</keyword>
<accession>A0ABS4KN51</accession>
<keyword evidence="1" id="KW-0472">Membrane</keyword>
<keyword evidence="1" id="KW-0812">Transmembrane</keyword>
<name>A0ABS4KN51_9CLOT</name>
<sequence length="169" mass="19700">MIIGYFLPKWYVKDKLIVKNKRLKLIASVLLIINMIFLNIIILYGNKLKLLNGTIKEKSNMYVLKTSKNIKDTKFNTIETYLDFLKIFGEYKQIGNVNINNDEIDFEFTGQSNSFFNLVKRIESSNKFTIINISSLKGNDDENGANSNKDVQENSDSTEKIWKIYLKHR</sequence>
<proteinExistence type="predicted"/>